<dbReference type="InterPro" id="IPR002525">
    <property type="entry name" value="Transp_IS110-like_N"/>
</dbReference>
<dbReference type="AlphaFoldDB" id="A0A2S6IBZ4"/>
<feature type="domain" description="Transposase IS116/IS110/IS902 C-terminal" evidence="3">
    <location>
        <begin position="262"/>
        <end position="341"/>
    </location>
</feature>
<dbReference type="RefSeq" id="WP_104435939.1">
    <property type="nucleotide sequence ID" value="NZ_PTJD01000028.1"/>
</dbReference>
<evidence type="ECO:0000313" key="4">
    <source>
        <dbReference type="EMBL" id="PPK90177.1"/>
    </source>
</evidence>
<evidence type="ECO:0000259" key="3">
    <source>
        <dbReference type="Pfam" id="PF02371"/>
    </source>
</evidence>
<reference evidence="4 5" key="1">
    <citation type="submission" date="2018-02" db="EMBL/GenBank/DDBJ databases">
        <title>Genomic Encyclopedia of Archaeal and Bacterial Type Strains, Phase II (KMG-II): from individual species to whole genera.</title>
        <authorList>
            <person name="Goeker M."/>
        </authorList>
    </citation>
    <scope>NUCLEOTIDE SEQUENCE [LARGE SCALE GENOMIC DNA]</scope>
    <source>
        <strain evidence="4 5">DSM 22857</strain>
    </source>
</reference>
<dbReference type="GO" id="GO:0004803">
    <property type="term" value="F:transposase activity"/>
    <property type="evidence" value="ECO:0007669"/>
    <property type="project" value="InterPro"/>
</dbReference>
<evidence type="ECO:0000259" key="2">
    <source>
        <dbReference type="Pfam" id="PF01548"/>
    </source>
</evidence>
<evidence type="ECO:0000313" key="5">
    <source>
        <dbReference type="Proteomes" id="UP000239485"/>
    </source>
</evidence>
<dbReference type="Pfam" id="PF01548">
    <property type="entry name" value="DEDD_Tnp_IS110"/>
    <property type="match status" value="1"/>
</dbReference>
<evidence type="ECO:0000256" key="1">
    <source>
        <dbReference type="SAM" id="MobiDB-lite"/>
    </source>
</evidence>
<dbReference type="Proteomes" id="UP000239485">
    <property type="component" value="Unassembled WGS sequence"/>
</dbReference>
<comment type="caution">
    <text evidence="4">The sequence shown here is derived from an EMBL/GenBank/DDBJ whole genome shotgun (WGS) entry which is preliminary data.</text>
</comment>
<accession>A0A2S6IBZ4</accession>
<dbReference type="PANTHER" id="PTHR33055">
    <property type="entry name" value="TRANSPOSASE FOR INSERTION SEQUENCE ELEMENT IS1111A"/>
    <property type="match status" value="1"/>
</dbReference>
<organism evidence="4 5">
    <name type="scientific">Kineococcus xinjiangensis</name>
    <dbReference type="NCBI Taxonomy" id="512762"/>
    <lineage>
        <taxon>Bacteria</taxon>
        <taxon>Bacillati</taxon>
        <taxon>Actinomycetota</taxon>
        <taxon>Actinomycetes</taxon>
        <taxon>Kineosporiales</taxon>
        <taxon>Kineosporiaceae</taxon>
        <taxon>Kineococcus</taxon>
    </lineage>
</organism>
<dbReference type="InterPro" id="IPR003346">
    <property type="entry name" value="Transposase_20"/>
</dbReference>
<dbReference type="PANTHER" id="PTHR33055:SF16">
    <property type="entry name" value="TRANSPOSASE FOR INSERTION SEQUENCE ELEMENT IS1547"/>
    <property type="match status" value="1"/>
</dbReference>
<dbReference type="GO" id="GO:0003677">
    <property type="term" value="F:DNA binding"/>
    <property type="evidence" value="ECO:0007669"/>
    <property type="project" value="InterPro"/>
</dbReference>
<proteinExistence type="predicted"/>
<gene>
    <name evidence="4" type="ORF">CLV92_1287</name>
</gene>
<feature type="domain" description="Transposase IS110-like N-terminal" evidence="2">
    <location>
        <begin position="19"/>
        <end position="122"/>
    </location>
</feature>
<dbReference type="EMBL" id="PTJD01000028">
    <property type="protein sequence ID" value="PPK90177.1"/>
    <property type="molecule type" value="Genomic_DNA"/>
</dbReference>
<dbReference type="GO" id="GO:0006313">
    <property type="term" value="P:DNA transposition"/>
    <property type="evidence" value="ECO:0007669"/>
    <property type="project" value="InterPro"/>
</dbReference>
<protein>
    <submittedName>
        <fullName evidence="4">Transposase IS116/IS110/IS902 family protein</fullName>
    </submittedName>
</protein>
<feature type="region of interest" description="Disordered" evidence="1">
    <location>
        <begin position="105"/>
        <end position="135"/>
    </location>
</feature>
<keyword evidence="5" id="KW-1185">Reference proteome</keyword>
<sequence>MTSMTALIVEVTGGEVIGGVDTHARTHHAAALDGVGRLLGSAEFPADAAGYQQLLAWLRGFGTVRQVGIEGTSSYGAGLTRYLRQEDVAVLEVNRPDRRLRALRGKSDPLDAENAARRALASTPEAQTARPRRLHSQRIRPGEAVATPKDTTTVVESVRVLRIARHGAVKARVAALNQLKDLITTAPDDLRTTLRNRPLTTVAQEVARYRRDPARLAEPMQATKWALRSIGQRVAALTEEIDVLSAALTRLMRTAAPATMALLGVSTEHAGQLLVTAGGNPQRLGSEAAFAALCGACPIPASSGMTSRHRLHPGGDRDANSSLHMIALVRMRWCPDTRAYVERRTKEGLSKREIIRCLKRYIARQTYHAIMQDLGHLNAPPPSRSTPLRP</sequence>
<dbReference type="OrthoDB" id="4337860at2"/>
<dbReference type="InterPro" id="IPR047650">
    <property type="entry name" value="Transpos_IS110"/>
</dbReference>
<name>A0A2S6IBZ4_9ACTN</name>
<dbReference type="Pfam" id="PF02371">
    <property type="entry name" value="Transposase_20"/>
    <property type="match status" value="1"/>
</dbReference>